<feature type="compositionally biased region" description="Pro residues" evidence="1">
    <location>
        <begin position="222"/>
        <end position="243"/>
    </location>
</feature>
<evidence type="ECO:0000259" key="2">
    <source>
        <dbReference type="Pfam" id="PF13546"/>
    </source>
</evidence>
<feature type="region of interest" description="Disordered" evidence="1">
    <location>
        <begin position="116"/>
        <end position="243"/>
    </location>
</feature>
<accession>A0A132MST6</accession>
<dbReference type="PATRIC" id="fig|1469144.10.peg.2042"/>
<feature type="compositionally biased region" description="Low complexity" evidence="1">
    <location>
        <begin position="175"/>
        <end position="200"/>
    </location>
</feature>
<dbReference type="EMBL" id="LAXD01000001">
    <property type="protein sequence ID" value="KWX00864.1"/>
    <property type="molecule type" value="Genomic_DNA"/>
</dbReference>
<evidence type="ECO:0000313" key="4">
    <source>
        <dbReference type="Proteomes" id="UP000070188"/>
    </source>
</evidence>
<feature type="domain" description="Transposase IS701-like DDE" evidence="2">
    <location>
        <begin position="2"/>
        <end position="114"/>
    </location>
</feature>
<comment type="caution">
    <text evidence="3">The sequence shown here is derived from an EMBL/GenBank/DDBJ whole genome shotgun (WGS) entry which is preliminary data.</text>
</comment>
<gene>
    <name evidence="3" type="ORF">LI90_1892</name>
</gene>
<protein>
    <recommendedName>
        <fullName evidence="2">Transposase IS701-like DDE domain-containing protein</fullName>
    </recommendedName>
</protein>
<name>A0A132MST6_9ACTN</name>
<sequence>MFALTGALLCTDGPVRTLVELALAPEHRRGHGALYGGVNRGRIDVERLRDLLAAQPLPKTADGRIVLAVDVSPWPRPDAAISPGRLFCHTWGRGRGQHQMIPGWPYPVMAARETGPHLLDRGAGRRAPRTGRRPRGRDRRPGPRRHRTPGRRRAVDAGRGGHPRRGRRRLPRAPPRVSAGRPAGRGAGAAALRPGAAQARTTPPTRHQRPSAPARRGVPLRRPAPPGTSRTPSPPHPPPATAP</sequence>
<keyword evidence="4" id="KW-1185">Reference proteome</keyword>
<evidence type="ECO:0000256" key="1">
    <source>
        <dbReference type="SAM" id="MobiDB-lite"/>
    </source>
</evidence>
<dbReference type="Pfam" id="PF13546">
    <property type="entry name" value="DDE_5"/>
    <property type="match status" value="1"/>
</dbReference>
<reference evidence="4" key="1">
    <citation type="submission" date="2015-04" db="EMBL/GenBank/DDBJ databases">
        <title>Physiological reanalysis, assessment of diazotrophy, and genome sequences of multiple isolates of Streptomyces thermoautotrophicus.</title>
        <authorList>
            <person name="MacKellar D.C."/>
            <person name="Lieber L."/>
            <person name="Norman J."/>
            <person name="Bolger A."/>
            <person name="Tobin C."/>
            <person name="Murray J.W."/>
            <person name="Chang R."/>
            <person name="Ford T."/>
            <person name="Nguyen P.Q."/>
            <person name="Woodward J."/>
            <person name="Permingeat H."/>
            <person name="Joshi N.S."/>
            <person name="Silver P.A."/>
            <person name="Usadel B."/>
            <person name="Rutherford A.W."/>
            <person name="Friesen M."/>
            <person name="Prell J."/>
        </authorList>
    </citation>
    <scope>NUCLEOTIDE SEQUENCE [LARGE SCALE GENOMIC DNA]</scope>
    <source>
        <strain evidence="4">H1</strain>
    </source>
</reference>
<proteinExistence type="predicted"/>
<feature type="compositionally biased region" description="Basic residues" evidence="1">
    <location>
        <begin position="124"/>
        <end position="152"/>
    </location>
</feature>
<dbReference type="Proteomes" id="UP000070188">
    <property type="component" value="Unassembled WGS sequence"/>
</dbReference>
<feature type="compositionally biased region" description="Basic residues" evidence="1">
    <location>
        <begin position="161"/>
        <end position="171"/>
    </location>
</feature>
<dbReference type="AlphaFoldDB" id="A0A132MST6"/>
<dbReference type="STRING" id="1469144.LI90_1892"/>
<evidence type="ECO:0000313" key="3">
    <source>
        <dbReference type="EMBL" id="KWX00864.1"/>
    </source>
</evidence>
<organism evidence="3 4">
    <name type="scientific">Carbonactinospora thermoautotrophica</name>
    <dbReference type="NCBI Taxonomy" id="1469144"/>
    <lineage>
        <taxon>Bacteria</taxon>
        <taxon>Bacillati</taxon>
        <taxon>Actinomycetota</taxon>
        <taxon>Actinomycetes</taxon>
        <taxon>Kitasatosporales</taxon>
        <taxon>Carbonactinosporaceae</taxon>
        <taxon>Carbonactinospora</taxon>
    </lineage>
</organism>
<dbReference type="InterPro" id="IPR038721">
    <property type="entry name" value="IS701-like_DDE_dom"/>
</dbReference>